<dbReference type="Gene3D" id="3.40.140.10">
    <property type="entry name" value="Cytidine Deaminase, domain 2"/>
    <property type="match status" value="1"/>
</dbReference>
<name>A0A1A9UD19_GLOAU</name>
<feature type="domain" description="MPN" evidence="3">
    <location>
        <begin position="329"/>
        <end position="459"/>
    </location>
</feature>
<comment type="subunit">
    <text evidence="1">Component of the eukaryotic translation initiation factor 3 (eIF-3) complex. The eIF-3 complex interacts with pix. Interacts with mxt.</text>
</comment>
<dbReference type="GO" id="GO:0003677">
    <property type="term" value="F:DNA binding"/>
    <property type="evidence" value="ECO:0007669"/>
    <property type="project" value="TreeGrafter"/>
</dbReference>
<keyword evidence="6" id="KW-1185">Reference proteome</keyword>
<dbReference type="GO" id="GO:0003904">
    <property type="term" value="F:deoxyribodipyrimidine photo-lyase activity"/>
    <property type="evidence" value="ECO:0007669"/>
    <property type="project" value="TreeGrafter"/>
</dbReference>
<feature type="compositionally biased region" description="Low complexity" evidence="2">
    <location>
        <begin position="83"/>
        <end position="93"/>
    </location>
</feature>
<dbReference type="GO" id="GO:0071949">
    <property type="term" value="F:FAD binding"/>
    <property type="evidence" value="ECO:0007669"/>
    <property type="project" value="TreeGrafter"/>
</dbReference>
<dbReference type="GO" id="GO:0005634">
    <property type="term" value="C:nucleus"/>
    <property type="evidence" value="ECO:0007669"/>
    <property type="project" value="TreeGrafter"/>
</dbReference>
<evidence type="ECO:0000313" key="6">
    <source>
        <dbReference type="Proteomes" id="UP000078200"/>
    </source>
</evidence>
<dbReference type="InterPro" id="IPR037518">
    <property type="entry name" value="MPN"/>
</dbReference>
<dbReference type="InterPro" id="IPR006050">
    <property type="entry name" value="DNA_photolyase_N"/>
</dbReference>
<feature type="region of interest" description="Disordered" evidence="2">
    <location>
        <begin position="41"/>
        <end position="93"/>
    </location>
</feature>
<dbReference type="GO" id="GO:0043153">
    <property type="term" value="P:entrainment of circadian clock by photoperiod"/>
    <property type="evidence" value="ECO:0007669"/>
    <property type="project" value="TreeGrafter"/>
</dbReference>
<evidence type="ECO:0000313" key="5">
    <source>
        <dbReference type="EnsemblMetazoa" id="GAUT000396-PA"/>
    </source>
</evidence>
<sequence length="533" mass="60061">MNTLATAVKNNTTATATVKTLLNANNKKNSTIISDTISVTNTNTTNSVTNSNNAKPTSNTTVNTNSSNINNSNQSLFKKSNKTTTTTSLPTQTVKEQQLQQHQQQQKPYLYTLANPTTGNANAANVTVSVGSGASATQTIIKTSSKFVHDNPALTDIFEQARAHPSSYNVRPIYILDSGVTEWTKIGANRWRFLQESLEDLHGQLEALGRRLYVIRGSPSTVFPRLFKEWRVEVLTFEEDIEPYALNHGAVVKEMAKATNATMKTHYSHTIYDPHSVIRSNEDKAPLTYQKFMEIVKTLEQSKPLEKPKSLGNRARKTEEVVDNAINYVQCDGLAVMKIVKHSHEESSIMDLAQGALLGLVVDKCLEITNCFPFPKSDDETMDEEMYQLTMMRRLRRVNVDHFHVAWYQSANVGNFLSMKLLESQFHYQSSIEVVVVYDTQKSSPGFLCLKAYCLTQQAIQMYKDNDLHSLGVLLRSSIIHLLEMLRLMGWLWTREVQCSRVAMSRTVEKLLVCACMHYRDSKKAEIEEIAVK</sequence>
<dbReference type="GO" id="GO:0032922">
    <property type="term" value="P:circadian regulation of gene expression"/>
    <property type="evidence" value="ECO:0007669"/>
    <property type="project" value="TreeGrafter"/>
</dbReference>
<dbReference type="SUPFAM" id="SSF52425">
    <property type="entry name" value="Cryptochrome/photolyase, N-terminal domain"/>
    <property type="match status" value="1"/>
</dbReference>
<dbReference type="EnsemblMetazoa" id="GAUT000396-RA">
    <property type="protein sequence ID" value="GAUT000396-PA"/>
    <property type="gene ID" value="GAUT000396"/>
</dbReference>
<dbReference type="GO" id="GO:0005852">
    <property type="term" value="C:eukaryotic translation initiation factor 3 complex"/>
    <property type="evidence" value="ECO:0007669"/>
    <property type="project" value="InterPro"/>
</dbReference>
<dbReference type="InterPro" id="IPR027524">
    <property type="entry name" value="eIF3h"/>
</dbReference>
<evidence type="ECO:0000259" key="3">
    <source>
        <dbReference type="PROSITE" id="PS50249"/>
    </source>
</evidence>
<dbReference type="GO" id="GO:0003743">
    <property type="term" value="F:translation initiation factor activity"/>
    <property type="evidence" value="ECO:0007669"/>
    <property type="project" value="InterPro"/>
</dbReference>
<dbReference type="PROSITE" id="PS51645">
    <property type="entry name" value="PHR_CRY_ALPHA_BETA"/>
    <property type="match status" value="1"/>
</dbReference>
<dbReference type="VEuPathDB" id="VectorBase:GAUT000396"/>
<dbReference type="STRING" id="7395.A0A1A9UD19"/>
<dbReference type="Gene3D" id="3.40.50.620">
    <property type="entry name" value="HUPs"/>
    <property type="match status" value="1"/>
</dbReference>
<organism evidence="5 6">
    <name type="scientific">Glossina austeni</name>
    <name type="common">Savannah tsetse fly</name>
    <dbReference type="NCBI Taxonomy" id="7395"/>
    <lineage>
        <taxon>Eukaryota</taxon>
        <taxon>Metazoa</taxon>
        <taxon>Ecdysozoa</taxon>
        <taxon>Arthropoda</taxon>
        <taxon>Hexapoda</taxon>
        <taxon>Insecta</taxon>
        <taxon>Pterygota</taxon>
        <taxon>Neoptera</taxon>
        <taxon>Endopterygota</taxon>
        <taxon>Diptera</taxon>
        <taxon>Brachycera</taxon>
        <taxon>Muscomorpha</taxon>
        <taxon>Hippoboscoidea</taxon>
        <taxon>Glossinidae</taxon>
        <taxon>Glossina</taxon>
    </lineage>
</organism>
<dbReference type="PANTHER" id="PTHR11455:SF9">
    <property type="entry name" value="CRYPTOCHROME CIRCADIAN CLOCK 5 ISOFORM X1"/>
    <property type="match status" value="1"/>
</dbReference>
<dbReference type="InterPro" id="IPR036155">
    <property type="entry name" value="Crypto/Photolyase_N_sf"/>
</dbReference>
<dbReference type="CDD" id="cd08065">
    <property type="entry name" value="MPN_eIF3h"/>
    <property type="match status" value="1"/>
</dbReference>
<evidence type="ECO:0000256" key="1">
    <source>
        <dbReference type="ARBA" id="ARBA00047068"/>
    </source>
</evidence>
<evidence type="ECO:0008006" key="7">
    <source>
        <dbReference type="Google" id="ProtNLM"/>
    </source>
</evidence>
<dbReference type="Pfam" id="PF01398">
    <property type="entry name" value="JAB"/>
    <property type="match status" value="1"/>
</dbReference>
<feature type="compositionally biased region" description="Low complexity" evidence="2">
    <location>
        <begin position="41"/>
        <end position="73"/>
    </location>
</feature>
<dbReference type="AlphaFoldDB" id="A0A1A9UD19"/>
<protein>
    <recommendedName>
        <fullName evidence="7">MPN domain-containing protein</fullName>
    </recommendedName>
</protein>
<dbReference type="Pfam" id="PF00875">
    <property type="entry name" value="DNA_photolyase"/>
    <property type="match status" value="1"/>
</dbReference>
<dbReference type="GO" id="GO:0008237">
    <property type="term" value="F:metallopeptidase activity"/>
    <property type="evidence" value="ECO:0007669"/>
    <property type="project" value="InterPro"/>
</dbReference>
<dbReference type="InterPro" id="IPR014729">
    <property type="entry name" value="Rossmann-like_a/b/a_fold"/>
</dbReference>
<reference evidence="5" key="1">
    <citation type="submission" date="2020-05" db="UniProtKB">
        <authorList>
            <consortium name="EnsemblMetazoa"/>
        </authorList>
    </citation>
    <scope>IDENTIFICATION</scope>
    <source>
        <strain evidence="5">TTRI</strain>
    </source>
</reference>
<dbReference type="SMART" id="SM00232">
    <property type="entry name" value="JAB_MPN"/>
    <property type="match status" value="1"/>
</dbReference>
<proteinExistence type="predicted"/>
<evidence type="ECO:0000256" key="2">
    <source>
        <dbReference type="SAM" id="MobiDB-lite"/>
    </source>
</evidence>
<dbReference type="InterPro" id="IPR000555">
    <property type="entry name" value="JAMM/MPN+_dom"/>
</dbReference>
<dbReference type="PANTHER" id="PTHR11455">
    <property type="entry name" value="CRYPTOCHROME"/>
    <property type="match status" value="1"/>
</dbReference>
<accession>A0A1A9UD19</accession>
<dbReference type="Proteomes" id="UP000078200">
    <property type="component" value="Unassembled WGS sequence"/>
</dbReference>
<evidence type="ECO:0000259" key="4">
    <source>
        <dbReference type="PROSITE" id="PS51645"/>
    </source>
</evidence>
<dbReference type="InterPro" id="IPR002081">
    <property type="entry name" value="Cryptochrome/DNA_photolyase_1"/>
</dbReference>
<dbReference type="PROSITE" id="PS50249">
    <property type="entry name" value="MPN"/>
    <property type="match status" value="1"/>
</dbReference>
<feature type="domain" description="Photolyase/cryptochrome alpha/beta" evidence="4">
    <location>
        <begin position="136"/>
        <end position="271"/>
    </location>
</feature>